<dbReference type="Proteomes" id="UP001520878">
    <property type="component" value="Unassembled WGS sequence"/>
</dbReference>
<evidence type="ECO:0000256" key="4">
    <source>
        <dbReference type="ARBA" id="ARBA00023136"/>
    </source>
</evidence>
<comment type="subcellular location">
    <subcellularLocation>
        <location evidence="1">Membrane</location>
        <topology evidence="1">Multi-pass membrane protein</topology>
    </subcellularLocation>
</comment>
<dbReference type="RefSeq" id="WP_229157210.1">
    <property type="nucleotide sequence ID" value="NZ_JAJEWP010000001.1"/>
</dbReference>
<keyword evidence="2 5" id="KW-0812">Transmembrane</keyword>
<feature type="transmembrane region" description="Helical" evidence="5">
    <location>
        <begin position="120"/>
        <end position="140"/>
    </location>
</feature>
<evidence type="ECO:0000256" key="1">
    <source>
        <dbReference type="ARBA" id="ARBA00004141"/>
    </source>
</evidence>
<dbReference type="EMBL" id="JAJEWP010000001">
    <property type="protein sequence ID" value="MCC2615303.1"/>
    <property type="molecule type" value="Genomic_DNA"/>
</dbReference>
<comment type="caution">
    <text evidence="7">The sequence shown here is derived from an EMBL/GenBank/DDBJ whole genome shotgun (WGS) entry which is preliminary data.</text>
</comment>
<proteinExistence type="predicted"/>
<feature type="transmembrane region" description="Helical" evidence="5">
    <location>
        <begin position="207"/>
        <end position="224"/>
    </location>
</feature>
<dbReference type="PANTHER" id="PTHR22911">
    <property type="entry name" value="ACYL-MALONYL CONDENSING ENZYME-RELATED"/>
    <property type="match status" value="1"/>
</dbReference>
<feature type="domain" description="EamA" evidence="6">
    <location>
        <begin position="9"/>
        <end position="139"/>
    </location>
</feature>
<evidence type="ECO:0000313" key="8">
    <source>
        <dbReference type="Proteomes" id="UP001520878"/>
    </source>
</evidence>
<accession>A0ABS8G4D9</accession>
<feature type="domain" description="EamA" evidence="6">
    <location>
        <begin position="152"/>
        <end position="274"/>
    </location>
</feature>
<evidence type="ECO:0000313" key="7">
    <source>
        <dbReference type="EMBL" id="MCC2615303.1"/>
    </source>
</evidence>
<organism evidence="7 8">
    <name type="scientific">Fluctibacter halophilus</name>
    <dbReference type="NCBI Taxonomy" id="226011"/>
    <lineage>
        <taxon>Bacteria</taxon>
        <taxon>Pseudomonadati</taxon>
        <taxon>Pseudomonadota</taxon>
        <taxon>Gammaproteobacteria</taxon>
        <taxon>Alteromonadales</taxon>
        <taxon>Alteromonadaceae</taxon>
        <taxon>Fluctibacter</taxon>
    </lineage>
</organism>
<sequence>MLQSAIFVGGLCLIIAELLFAGVGALVKHLSLTLSHTQLVFFRNLFALIVLLPWLQRNGISGLRTAHPGLHLFRSVLGLLAMYCFFMVLANMPLAPAMMALLTAPFIVPIVARVWLKEAVTHQTVFAMLIGFVGVAAVLQPGSMQWSGYAGLAVLCAVIVAINKCSIRKLSETEPSARIVFYFTFLSVLVSAIPLPFDWHTIAPMDWLGLAVMGGLAGIGQLLMTKAFQLASPVKIGLLTYSSVVFAAFLGYTFWGEPISQGLIVGTLLIIWAANITLRQRWFL</sequence>
<feature type="transmembrane region" description="Helical" evidence="5">
    <location>
        <begin position="261"/>
        <end position="278"/>
    </location>
</feature>
<reference evidence="7 8" key="1">
    <citation type="submission" date="2021-10" db="EMBL/GenBank/DDBJ databases">
        <title>Draft genome of Aestuariibacter halophilus JC2043.</title>
        <authorList>
            <person name="Emsley S.A."/>
            <person name="Pfannmuller K.M."/>
            <person name="Ushijima B."/>
            <person name="Saw J.H."/>
            <person name="Videau P."/>
        </authorList>
    </citation>
    <scope>NUCLEOTIDE SEQUENCE [LARGE SCALE GENOMIC DNA]</scope>
    <source>
        <strain evidence="7 8">JC2043</strain>
    </source>
</reference>
<feature type="transmembrane region" description="Helical" evidence="5">
    <location>
        <begin position="6"/>
        <end position="27"/>
    </location>
</feature>
<keyword evidence="4 5" id="KW-0472">Membrane</keyword>
<dbReference type="InterPro" id="IPR000620">
    <property type="entry name" value="EamA_dom"/>
</dbReference>
<feature type="transmembrane region" description="Helical" evidence="5">
    <location>
        <begin position="179"/>
        <end position="195"/>
    </location>
</feature>
<evidence type="ECO:0000256" key="3">
    <source>
        <dbReference type="ARBA" id="ARBA00022989"/>
    </source>
</evidence>
<name>A0ABS8G4D9_9ALTE</name>
<evidence type="ECO:0000256" key="5">
    <source>
        <dbReference type="SAM" id="Phobius"/>
    </source>
</evidence>
<gene>
    <name evidence="7" type="ORF">LJ739_03495</name>
</gene>
<keyword evidence="8" id="KW-1185">Reference proteome</keyword>
<keyword evidence="3 5" id="KW-1133">Transmembrane helix</keyword>
<dbReference type="InterPro" id="IPR037185">
    <property type="entry name" value="EmrE-like"/>
</dbReference>
<dbReference type="SUPFAM" id="SSF103481">
    <property type="entry name" value="Multidrug resistance efflux transporter EmrE"/>
    <property type="match status" value="2"/>
</dbReference>
<feature type="transmembrane region" description="Helical" evidence="5">
    <location>
        <begin position="76"/>
        <end position="108"/>
    </location>
</feature>
<protein>
    <submittedName>
        <fullName evidence="7">DMT family transporter</fullName>
    </submittedName>
</protein>
<feature type="transmembrane region" description="Helical" evidence="5">
    <location>
        <begin position="236"/>
        <end position="255"/>
    </location>
</feature>
<feature type="transmembrane region" description="Helical" evidence="5">
    <location>
        <begin position="146"/>
        <end position="167"/>
    </location>
</feature>
<dbReference type="PANTHER" id="PTHR22911:SF6">
    <property type="entry name" value="SOLUTE CARRIER FAMILY 35 MEMBER G1"/>
    <property type="match status" value="1"/>
</dbReference>
<dbReference type="Pfam" id="PF00892">
    <property type="entry name" value="EamA"/>
    <property type="match status" value="2"/>
</dbReference>
<evidence type="ECO:0000256" key="2">
    <source>
        <dbReference type="ARBA" id="ARBA00022692"/>
    </source>
</evidence>
<feature type="transmembrane region" description="Helical" evidence="5">
    <location>
        <begin position="39"/>
        <end position="56"/>
    </location>
</feature>
<evidence type="ECO:0000259" key="6">
    <source>
        <dbReference type="Pfam" id="PF00892"/>
    </source>
</evidence>